<feature type="domain" description="NrpR regulatory" evidence="1">
    <location>
        <begin position="331"/>
        <end position="558"/>
    </location>
</feature>
<evidence type="ECO:0000313" key="4">
    <source>
        <dbReference type="Proteomes" id="UP000783037"/>
    </source>
</evidence>
<dbReference type="Gene3D" id="1.10.10.10">
    <property type="entry name" value="Winged helix-like DNA-binding domain superfamily/Winged helix DNA-binding domain"/>
    <property type="match status" value="1"/>
</dbReference>
<dbReference type="EMBL" id="SUTK01000089">
    <property type="protein sequence ID" value="MBE6502629.1"/>
    <property type="molecule type" value="Genomic_DNA"/>
</dbReference>
<dbReference type="InterPro" id="IPR013668">
    <property type="entry name" value="RNase_R_HTH_12"/>
</dbReference>
<evidence type="ECO:0000259" key="1">
    <source>
        <dbReference type="Pfam" id="PF01995"/>
    </source>
</evidence>
<dbReference type="InterPro" id="IPR002846">
    <property type="entry name" value="NRD"/>
</dbReference>
<name>A0A8T3VCG8_9EURY</name>
<dbReference type="InterPro" id="IPR036390">
    <property type="entry name" value="WH_DNA-bd_sf"/>
</dbReference>
<reference evidence="3" key="1">
    <citation type="submission" date="2019-04" db="EMBL/GenBank/DDBJ databases">
        <title>Evolution of Biomass-Degrading Anaerobic Consortia Revealed by Metagenomics.</title>
        <authorList>
            <person name="Peng X."/>
        </authorList>
    </citation>
    <scope>NUCLEOTIDE SEQUENCE</scope>
    <source>
        <strain evidence="3">SIG18</strain>
    </source>
</reference>
<dbReference type="PANTHER" id="PTHR41964:SF1">
    <property type="entry name" value="GLOBAL NITROGEN REGULATOR NRPR"/>
    <property type="match status" value="1"/>
</dbReference>
<dbReference type="InterPro" id="IPR036388">
    <property type="entry name" value="WH-like_DNA-bd_sf"/>
</dbReference>
<accession>A0A8T3VCG8</accession>
<evidence type="ECO:0000313" key="3">
    <source>
        <dbReference type="EMBL" id="MBE6502629.1"/>
    </source>
</evidence>
<dbReference type="PANTHER" id="PTHR41964">
    <property type="entry name" value="GLOBAL NITROGEN REGULATOR NRPR"/>
    <property type="match status" value="1"/>
</dbReference>
<protein>
    <submittedName>
        <fullName evidence="3">DUF128 domain-containing protein</fullName>
    </submittedName>
</protein>
<sequence>MSDSEPRMIEILRILTQHEKPIGSKLIADELRDKGFNLGERAVRYHMQILDEKGYTERMGYSGRVITDLGREKLEKGLIYDQVDFIYSKFEEMIYLTDFNYMTQTGNVVVNTSTVYNEESIDILKNVIESGLSVSPYVNLNEDKSEDRIEVTTLCGTTIDGILLNEGISSQPVYGGLLKVEDYKPIRFEELISYKKTSLTPLDAFSSPNRTSVLDVIDSGNGIIPANFRLIPGVGRDRTVELIKKLDKIGIGGVIGISDEGKDILGIPVPDGMVGIAIVGGITPFRAVQESGENIDIKIAEEIRDFKTLSPITTTIRNNLKPVTHDLQPKISFLLSKSWNLIQQVNFDIEKRKGDIVSNISYLKRDDLDKALDIMEETYNDDPKHINPYYQIMNHPTDEDTVGIATICSLSIDGILINNGIICNPKYGGLLELTEPSLFIELISYNGSTVDPHKIFIAKDMTSVSTSIGPKKILASFKEIPYISRDYAVDLLDTLDKTGFSIYKIGKPRTLTYNAKADNYNFGIVAGSGLNSIAAIREKGIDIHVKAIEKLIPFEKMNRL</sequence>
<dbReference type="AlphaFoldDB" id="A0A8T3VCG8"/>
<dbReference type="Proteomes" id="UP000783037">
    <property type="component" value="Unassembled WGS sequence"/>
</dbReference>
<dbReference type="InterPro" id="IPR036984">
    <property type="entry name" value="NrpR_dom_sf"/>
</dbReference>
<organism evidence="3 4">
    <name type="scientific">Methanobrevibacter thaueri</name>
    <dbReference type="NCBI Taxonomy" id="190975"/>
    <lineage>
        <taxon>Archaea</taxon>
        <taxon>Methanobacteriati</taxon>
        <taxon>Methanobacteriota</taxon>
        <taxon>Methanomada group</taxon>
        <taxon>Methanobacteria</taxon>
        <taxon>Methanobacteriales</taxon>
        <taxon>Methanobacteriaceae</taxon>
        <taxon>Methanobrevibacter</taxon>
    </lineage>
</organism>
<feature type="domain" description="NrpR regulatory" evidence="1">
    <location>
        <begin position="83"/>
        <end position="310"/>
    </location>
</feature>
<dbReference type="RefSeq" id="WP_303739695.1">
    <property type="nucleotide sequence ID" value="NZ_SUTK01000089.1"/>
</dbReference>
<comment type="caution">
    <text evidence="3">The sequence shown here is derived from an EMBL/GenBank/DDBJ whole genome shotgun (WGS) entry which is preliminary data.</text>
</comment>
<dbReference type="Pfam" id="PF01995">
    <property type="entry name" value="NRD1_2"/>
    <property type="match status" value="2"/>
</dbReference>
<evidence type="ECO:0000259" key="2">
    <source>
        <dbReference type="Pfam" id="PF08461"/>
    </source>
</evidence>
<dbReference type="SUPFAM" id="SSF46785">
    <property type="entry name" value="Winged helix' DNA-binding domain"/>
    <property type="match status" value="1"/>
</dbReference>
<dbReference type="Pfam" id="PF08461">
    <property type="entry name" value="WHD_RNase_R"/>
    <property type="match status" value="1"/>
</dbReference>
<dbReference type="InterPro" id="IPR038982">
    <property type="entry name" value="NrpR"/>
</dbReference>
<feature type="domain" description="Ribonuclease R winged-helix" evidence="2">
    <location>
        <begin position="9"/>
        <end position="74"/>
    </location>
</feature>
<gene>
    <name evidence="3" type="ORF">E7Z79_09365</name>
</gene>
<proteinExistence type="predicted"/>
<dbReference type="Gene3D" id="3.30.70.1360">
    <property type="entry name" value="mj0159-like"/>
    <property type="match status" value="3"/>
</dbReference>